<dbReference type="EMBL" id="WIGM01001259">
    <property type="protein sequence ID" value="KAF6802534.1"/>
    <property type="molecule type" value="Genomic_DNA"/>
</dbReference>
<sequence>MTQFSSTTSWGNHSHYTQLDSISFTSLGSKKLPTVHRLPSGIVGGVKEPKYTPGCLWSLKPPNTHALKQPGAPTTPKPVRWNQWRILALRRPEQKAPVFYDDMPAQGVRDITYTYELIHAP</sequence>
<keyword evidence="2" id="KW-1185">Reference proteome</keyword>
<evidence type="ECO:0000313" key="1">
    <source>
        <dbReference type="EMBL" id="KAF6802534.1"/>
    </source>
</evidence>
<dbReference type="AlphaFoldDB" id="A0A8H6MMY9"/>
<reference evidence="1" key="1">
    <citation type="journal article" date="2020" name="Phytopathology">
        <title>Genome Sequence Resources of Colletotrichum truncatum, C. plurivorum, C. musicola, and C. sojae: Four Species Pathogenic to Soybean (Glycine max).</title>
        <authorList>
            <person name="Rogerio F."/>
            <person name="Boufleur T.R."/>
            <person name="Ciampi-Guillardi M."/>
            <person name="Sukno S.A."/>
            <person name="Thon M.R."/>
            <person name="Massola Junior N.S."/>
            <person name="Baroncelli R."/>
        </authorList>
    </citation>
    <scope>NUCLEOTIDE SEQUENCE</scope>
    <source>
        <strain evidence="1">LFN0074</strain>
    </source>
</reference>
<accession>A0A8H6MMY9</accession>
<protein>
    <submittedName>
        <fullName evidence="1">Uncharacterized protein</fullName>
    </submittedName>
</protein>
<gene>
    <name evidence="1" type="ORF">CMUS01_15323</name>
</gene>
<proteinExistence type="predicted"/>
<evidence type="ECO:0000313" key="2">
    <source>
        <dbReference type="Proteomes" id="UP000639643"/>
    </source>
</evidence>
<dbReference type="Proteomes" id="UP000639643">
    <property type="component" value="Unassembled WGS sequence"/>
</dbReference>
<name>A0A8H6MMY9_9PEZI</name>
<comment type="caution">
    <text evidence="1">The sequence shown here is derived from an EMBL/GenBank/DDBJ whole genome shotgun (WGS) entry which is preliminary data.</text>
</comment>
<organism evidence="1 2">
    <name type="scientific">Colletotrichum musicola</name>
    <dbReference type="NCBI Taxonomy" id="2175873"/>
    <lineage>
        <taxon>Eukaryota</taxon>
        <taxon>Fungi</taxon>
        <taxon>Dikarya</taxon>
        <taxon>Ascomycota</taxon>
        <taxon>Pezizomycotina</taxon>
        <taxon>Sordariomycetes</taxon>
        <taxon>Hypocreomycetidae</taxon>
        <taxon>Glomerellales</taxon>
        <taxon>Glomerellaceae</taxon>
        <taxon>Colletotrichum</taxon>
        <taxon>Colletotrichum orchidearum species complex</taxon>
    </lineage>
</organism>